<gene>
    <name evidence="2" type="ORF">WA026_010175</name>
</gene>
<keyword evidence="1" id="KW-0812">Transmembrane</keyword>
<evidence type="ECO:0000313" key="3">
    <source>
        <dbReference type="Proteomes" id="UP001431783"/>
    </source>
</evidence>
<dbReference type="Proteomes" id="UP001431783">
    <property type="component" value="Unassembled WGS sequence"/>
</dbReference>
<proteinExistence type="predicted"/>
<sequence>MLENTEPNSTSGKEIPVTVLKKVIHKKISNDDKSSSDFRSSDSLFSLSSNIYDLLDLPHCKLTYKPKEICHSSEDATRNLLRLEDDSLEDIILGNEREPDILAEENVQNEMRHYGLKIEMNEFPNTVSRNGKVDHRKTYRSIRMGFGSYSIGTLSIIFTYFCKGIMFLLVLLYVSNQFFCPACLLGF</sequence>
<accession>A0AAW1UCC7</accession>
<name>A0AAW1UCC7_9CUCU</name>
<dbReference type="AlphaFoldDB" id="A0AAW1UCC7"/>
<evidence type="ECO:0000313" key="2">
    <source>
        <dbReference type="EMBL" id="KAK9880298.1"/>
    </source>
</evidence>
<evidence type="ECO:0000256" key="1">
    <source>
        <dbReference type="SAM" id="Phobius"/>
    </source>
</evidence>
<protein>
    <submittedName>
        <fullName evidence="2">Uncharacterized protein</fullName>
    </submittedName>
</protein>
<feature type="transmembrane region" description="Helical" evidence="1">
    <location>
        <begin position="146"/>
        <end position="174"/>
    </location>
</feature>
<dbReference type="EMBL" id="JARQZJ010000064">
    <property type="protein sequence ID" value="KAK9880298.1"/>
    <property type="molecule type" value="Genomic_DNA"/>
</dbReference>
<organism evidence="2 3">
    <name type="scientific">Henosepilachna vigintioctopunctata</name>
    <dbReference type="NCBI Taxonomy" id="420089"/>
    <lineage>
        <taxon>Eukaryota</taxon>
        <taxon>Metazoa</taxon>
        <taxon>Ecdysozoa</taxon>
        <taxon>Arthropoda</taxon>
        <taxon>Hexapoda</taxon>
        <taxon>Insecta</taxon>
        <taxon>Pterygota</taxon>
        <taxon>Neoptera</taxon>
        <taxon>Endopterygota</taxon>
        <taxon>Coleoptera</taxon>
        <taxon>Polyphaga</taxon>
        <taxon>Cucujiformia</taxon>
        <taxon>Coccinelloidea</taxon>
        <taxon>Coccinellidae</taxon>
        <taxon>Epilachninae</taxon>
        <taxon>Epilachnini</taxon>
        <taxon>Henosepilachna</taxon>
    </lineage>
</organism>
<comment type="caution">
    <text evidence="2">The sequence shown here is derived from an EMBL/GenBank/DDBJ whole genome shotgun (WGS) entry which is preliminary data.</text>
</comment>
<keyword evidence="3" id="KW-1185">Reference proteome</keyword>
<keyword evidence="1" id="KW-0472">Membrane</keyword>
<reference evidence="2 3" key="1">
    <citation type="submission" date="2023-03" db="EMBL/GenBank/DDBJ databases">
        <title>Genome insight into feeding habits of ladybird beetles.</title>
        <authorList>
            <person name="Li H.-S."/>
            <person name="Huang Y.-H."/>
            <person name="Pang H."/>
        </authorList>
    </citation>
    <scope>NUCLEOTIDE SEQUENCE [LARGE SCALE GENOMIC DNA]</scope>
    <source>
        <strain evidence="2">SYSU_2023b</strain>
        <tissue evidence="2">Whole body</tissue>
    </source>
</reference>
<keyword evidence="1" id="KW-1133">Transmembrane helix</keyword>